<dbReference type="InterPro" id="IPR021392">
    <property type="entry name" value="Focadhesin_C"/>
</dbReference>
<feature type="domain" description="Focadhesin C-terminal" evidence="1">
    <location>
        <begin position="1053"/>
        <end position="1590"/>
    </location>
</feature>
<dbReference type="PANTHER" id="PTHR16212">
    <property type="entry name" value="FOCADHESIN FAMILY MEMBER"/>
    <property type="match status" value="1"/>
</dbReference>
<evidence type="ECO:0000313" key="4">
    <source>
        <dbReference type="Proteomes" id="UP000694388"/>
    </source>
</evidence>
<sequence length="1600" mass="174559">MVDELRRRLEFKNVLTQTQVGILCVALTPCLSCEGHCMAECFDYHSWFANVIVFAFYLQTVAKLVAAVVKESSGRISKVSKQGPALDLLWESCCSCDVVISGSCCRELVRLVARDQAEAGFIISSILNLVPTTRNIQGLVTILGELLFPSAGTSCPPPTFSVRSPTHPFISVLVQRPDSWPSLLHYLTHLLSQYDRLSAVLPSLEPFLYFLFCEPGPRPGATPLRFGLLSNLLRCSPHDSTSNGERPQPAAESIIRLMFSIVPRLPMTEDWQLLECQLFLSELQNAMLPHSSFWLTELSQLSLQLVCLTHSLLVRTGDCEKALTLLTDLVTGLSARVPRGKLLLATSLLLLRAPSDQFPRLLALIQRLLSLGPDCPKSFVNTLSIMPLLQVMGVSSVYGDAACKQLTTNLLEQFEEPDVGADCSLSEDGQDETELPFPLTSWYGTLHMLWCLVQRLHRDQTAMHIWLGGVRASLAGQEHAPDHLALLLAGLLINCRGNDLSLVLDTVAQLAKTDPMQTPCLMLVLMYKLGKQLEPVELLGILYTLPGLGTHKACIPQLLGFLHALGTCPKLQPLTMRLLTKLWNTQESPEGRDEQNESVEIERVVPGGMYIHLLLLTPTDVLPAFEKFMLVLMKTEIDDMPRGVFQLALRHAASQVRGHALSGVPSFMLHTYEKNRQPGLNQGLAAGLLACYDLPIHTDRESRSIPRFLLSRSRSFQQMLAALVHEVPIQPSEWLRCLLLPQMWLGFMERAFDAVLQGRNGELELEQRRGREVAEANRLHLTAWLWAREALTNILKSAINDSPVVQGNALLALAGLAAAVVKFECSLPGEDRTAQTSEEHHAWIDTVLETLLGVLDSRHQCQGQGFTWLQQCSLGETSCSTMVRGCASLGLALLVPTLGSSRMNRLHQVIAVFGTCLSAQLFSGSSNQVQMHLGLALGLLLSRAARNSNDQEVNACIMDGIESLQNYCCDEKLEHTEGCMLGLGLVLCALCQSGQANCQDKSRQTLSRLSACLVDANRLSRHSLEAIGHAVACACVTAFDAGILPAEEAESIMAQLRMLVEQNQQNGGLSLSLGAVVSGLSCCGHGRAEELASRLFSAWTKLLLAESCPTMQRLAAANGLAGLAGLQNQFFQIQADLMQSTHVQQRVQETVRVITQVISFSGAVGLQAVVAWLLGNLHLSCNSRIQGSSAAPPNYSYLPKTSVISPAVDLLIDTGRRDVEAVTVGQVCVVLASLRAGGACRPLPPLDWAAVLTPLLQLDLGNEVQQQCVQLLASQAAASKSAASMLITLLTRTSMVPSLQAGNLAMWRCLPLWLHHVPENKLQAFLGMPSGCVPLRTKLRGLHEALALPSLPPSLYKVLHQTLSTFFLQLPKDPVLSELNVYTEAARCLSRLTDEDIDTVTDVDETGLLRATLVRSLLVVDGRVPLVALNDCVRASVGHPLGYNVCWVLQQALYQARLAPKRSTGASEHLEWLLELMGHTRGIAHHAVPVSSGTVTQAIHLLLTLFGVAVLVWADDSAPLLLGLTSSWLAWEPLEARSEIQPSSTTTATLGLSQFGTQGADQALSLLPYSLPQLLAKEPWKRSADTVLIWGSGTLTELCR</sequence>
<dbReference type="Pfam" id="PF11229">
    <property type="entry name" value="Focadhesin"/>
    <property type="match status" value="1"/>
</dbReference>
<accession>A0A8C4NKU2</accession>
<evidence type="ECO:0000313" key="3">
    <source>
        <dbReference type="Ensembl" id="ENSEBUP00000004181.1"/>
    </source>
</evidence>
<dbReference type="InterPro" id="IPR045163">
    <property type="entry name" value="Focadhesin/RST1"/>
</dbReference>
<dbReference type="InterPro" id="IPR016024">
    <property type="entry name" value="ARM-type_fold"/>
</dbReference>
<evidence type="ECO:0000259" key="1">
    <source>
        <dbReference type="Pfam" id="PF11229"/>
    </source>
</evidence>
<dbReference type="Ensembl" id="ENSEBUT00000004602.1">
    <property type="protein sequence ID" value="ENSEBUP00000004181.1"/>
    <property type="gene ID" value="ENSEBUG00000002967.1"/>
</dbReference>
<dbReference type="Pfam" id="PF12530">
    <property type="entry name" value="DUF3730"/>
    <property type="match status" value="1"/>
</dbReference>
<dbReference type="GeneTree" id="ENSGT00390000004438"/>
<reference evidence="3" key="2">
    <citation type="submission" date="2025-09" db="UniProtKB">
        <authorList>
            <consortium name="Ensembl"/>
        </authorList>
    </citation>
    <scope>IDENTIFICATION</scope>
</reference>
<dbReference type="InterPro" id="IPR022542">
    <property type="entry name" value="FOCAD/RST1_DUF3730"/>
</dbReference>
<keyword evidence="4" id="KW-1185">Reference proteome</keyword>
<dbReference type="PANTHER" id="PTHR16212:SF4">
    <property type="entry name" value="FOCADHESIN"/>
    <property type="match status" value="1"/>
</dbReference>
<organism evidence="3 4">
    <name type="scientific">Eptatretus burgeri</name>
    <name type="common">Inshore hagfish</name>
    <dbReference type="NCBI Taxonomy" id="7764"/>
    <lineage>
        <taxon>Eukaryota</taxon>
        <taxon>Metazoa</taxon>
        <taxon>Chordata</taxon>
        <taxon>Craniata</taxon>
        <taxon>Vertebrata</taxon>
        <taxon>Cyclostomata</taxon>
        <taxon>Myxini</taxon>
        <taxon>Myxiniformes</taxon>
        <taxon>Myxinidae</taxon>
        <taxon>Eptatretinae</taxon>
        <taxon>Eptatretus</taxon>
    </lineage>
</organism>
<feature type="domain" description="DUF3730" evidence="2">
    <location>
        <begin position="522"/>
        <end position="586"/>
    </location>
</feature>
<dbReference type="SUPFAM" id="SSF48371">
    <property type="entry name" value="ARM repeat"/>
    <property type="match status" value="1"/>
</dbReference>
<name>A0A8C4NKU2_EPTBU</name>
<evidence type="ECO:0000259" key="2">
    <source>
        <dbReference type="Pfam" id="PF12530"/>
    </source>
</evidence>
<reference evidence="3" key="1">
    <citation type="submission" date="2025-08" db="UniProtKB">
        <authorList>
            <consortium name="Ensembl"/>
        </authorList>
    </citation>
    <scope>IDENTIFICATION</scope>
</reference>
<proteinExistence type="predicted"/>
<protein>
    <submittedName>
        <fullName evidence="3">Focadhesin</fullName>
    </submittedName>
</protein>
<dbReference type="GO" id="GO:0060147">
    <property type="term" value="P:regulation of post-transcriptional gene silencing"/>
    <property type="evidence" value="ECO:0007669"/>
    <property type="project" value="InterPro"/>
</dbReference>
<dbReference type="Proteomes" id="UP000694388">
    <property type="component" value="Unplaced"/>
</dbReference>